<dbReference type="GeneID" id="28870557"/>
<dbReference type="KEGG" id="chig:CH63R_11476"/>
<dbReference type="VEuPathDB" id="FungiDB:CH63R_11476"/>
<keyword evidence="3" id="KW-1185">Reference proteome</keyword>
<evidence type="ECO:0000313" key="3">
    <source>
        <dbReference type="Proteomes" id="UP000092177"/>
    </source>
</evidence>
<proteinExistence type="predicted"/>
<dbReference type="RefSeq" id="XP_018153291.1">
    <property type="nucleotide sequence ID" value="XM_018306450.1"/>
</dbReference>
<dbReference type="PANTHER" id="PTHR38797:SF4">
    <property type="entry name" value="NUCLEAR PORE COMPLEX PROTEIN NUP85"/>
    <property type="match status" value="1"/>
</dbReference>
<name>A0A1B7XYB6_COLHI</name>
<accession>A0A1B7XYB6</accession>
<feature type="region of interest" description="Disordered" evidence="1">
    <location>
        <begin position="1"/>
        <end position="20"/>
    </location>
</feature>
<sequence>MEHHHYMTFRPVSDQERRGPSSYEELIADVAGGNTAVVRWTHKPDDSDFDDAVAFETIRRTLRSGEDNDPRRLRKVAVDLAALLPAHGRPSDAVLGSLWALFVSLARQTPSGNIAMLDLVVILDHLASSPRTTATVTVDGLEQLSRLHGLDKCIRESMASPYQSPDRMDTLARWINLNAFAALLWSYNLVDGRDFAVRQLRAAFEDRRSSDAADRDAADARLMAAAQWAIHPCQRLYHLSVTSEATPSPSGKGAAAASVVADERWKAGPRFRGRAGFSFRRWEFWQQAFDEAREFGGGSIEAKVEAGAAAGMMEQVLYAGFEV</sequence>
<dbReference type="EMBL" id="LTAN01000008">
    <property type="protein sequence ID" value="OBR04773.1"/>
    <property type="molecule type" value="Genomic_DNA"/>
</dbReference>
<organism evidence="2 3">
    <name type="scientific">Colletotrichum higginsianum (strain IMI 349063)</name>
    <name type="common">Crucifer anthracnose fungus</name>
    <dbReference type="NCBI Taxonomy" id="759273"/>
    <lineage>
        <taxon>Eukaryota</taxon>
        <taxon>Fungi</taxon>
        <taxon>Dikarya</taxon>
        <taxon>Ascomycota</taxon>
        <taxon>Pezizomycotina</taxon>
        <taxon>Sordariomycetes</taxon>
        <taxon>Hypocreomycetidae</taxon>
        <taxon>Glomerellales</taxon>
        <taxon>Glomerellaceae</taxon>
        <taxon>Colletotrichum</taxon>
        <taxon>Colletotrichum destructivum species complex</taxon>
    </lineage>
</organism>
<dbReference type="Proteomes" id="UP000092177">
    <property type="component" value="Chromosome 8"/>
</dbReference>
<dbReference type="Pfam" id="PF12311">
    <property type="entry name" value="DUF3632"/>
    <property type="match status" value="1"/>
</dbReference>
<dbReference type="InterPro" id="IPR053204">
    <property type="entry name" value="Oxopyrrolidines_Biosynth-assoc"/>
</dbReference>
<dbReference type="AlphaFoldDB" id="A0A1B7XYB6"/>
<comment type="caution">
    <text evidence="2">The sequence shown here is derived from an EMBL/GenBank/DDBJ whole genome shotgun (WGS) entry which is preliminary data.</text>
</comment>
<dbReference type="InterPro" id="IPR022085">
    <property type="entry name" value="OpdG"/>
</dbReference>
<dbReference type="OrthoDB" id="3350591at2759"/>
<reference evidence="3" key="1">
    <citation type="journal article" date="2017" name="BMC Genomics">
        <title>Gapless genome assembly of Colletotrichum higginsianum reveals chromosome structure and association of transposable elements with secondary metabolite gene clusters.</title>
        <authorList>
            <person name="Dallery J.-F."/>
            <person name="Lapalu N."/>
            <person name="Zampounis A."/>
            <person name="Pigne S."/>
            <person name="Luyten I."/>
            <person name="Amselem J."/>
            <person name="Wittenberg A.H.J."/>
            <person name="Zhou S."/>
            <person name="de Queiroz M.V."/>
            <person name="Robin G.P."/>
            <person name="Auger A."/>
            <person name="Hainaut M."/>
            <person name="Henrissat B."/>
            <person name="Kim K.-T."/>
            <person name="Lee Y.-H."/>
            <person name="Lespinet O."/>
            <person name="Schwartz D.C."/>
            <person name="Thon M.R."/>
            <person name="O'Connell R.J."/>
        </authorList>
    </citation>
    <scope>NUCLEOTIDE SEQUENCE [LARGE SCALE GENOMIC DNA]</scope>
    <source>
        <strain evidence="3">IMI 349063</strain>
    </source>
</reference>
<evidence type="ECO:0000313" key="2">
    <source>
        <dbReference type="EMBL" id="OBR04773.1"/>
    </source>
</evidence>
<dbReference type="PANTHER" id="PTHR38797">
    <property type="entry name" value="NUCLEAR PORE COMPLEX PROTEIN NUP85-RELATED"/>
    <property type="match status" value="1"/>
</dbReference>
<protein>
    <submittedName>
        <fullName evidence="2">Uncharacterized protein</fullName>
    </submittedName>
</protein>
<gene>
    <name evidence="2" type="ORF">CH63R_11476</name>
</gene>
<evidence type="ECO:0000256" key="1">
    <source>
        <dbReference type="SAM" id="MobiDB-lite"/>
    </source>
</evidence>